<dbReference type="GO" id="GO:0004125">
    <property type="term" value="F:L-seryl-tRNA(Sec) selenium transferase activity"/>
    <property type="evidence" value="ECO:0007669"/>
    <property type="project" value="TreeGrafter"/>
</dbReference>
<sequence>MKRRHILKGITLLPLAGTLAPLKSLFAAPAVDNLQQLSVAGELAIGPNIFQSIGVEPIINCRGTFTIIGGSIERPEVRAAMEAASKDFVQYDELADGIGKRLSEITGAEWGMVSSGCAAGMKHVTAACITGGNPEKLIRIPDLTGFDKTEVIIPKTSRNVYDHAIRNIGARIIEVNSPEELKSALNERTAMIYIMAYDESQPGQPLSLENVAAIAKPHKVPILVDAAAEVLTIPNIHLQRGADVVVYSGGKAICGPQCAGLVLGRKDILMSAWQASSPHHGPGRDNKVGREEMMGMLAAVEAWTKRDHAAEWKTWLSWLDVIAKKLSSIEGVSTSVFEPTELSNRSPVLNVSWDPAKFNITGDEMAEELGRNKPRVAIGSDNKDGKTFINITTGQMQPGNEKVVADRVFGVLTQKRSPKKAATVQPSANLAGSWDLSIQFFSSTSQHMLFIQQDGKWIKGSHKGEFSTRELTGTIEGNEIKLRSVDRHPADAITFTFSGTVANDAFAGSVYLGEYRTATFTAKRSGFKIKPQEIVVPGGPPLAT</sequence>
<dbReference type="RefSeq" id="WP_171605978.1">
    <property type="nucleotide sequence ID" value="NZ_WHPF01000001.1"/>
</dbReference>
<evidence type="ECO:0000256" key="3">
    <source>
        <dbReference type="SAM" id="SignalP"/>
    </source>
</evidence>
<dbReference type="InterPro" id="IPR015424">
    <property type="entry name" value="PyrdxlP-dep_Trfase"/>
</dbReference>
<name>A0A8J8JSG9_9BACT</name>
<keyword evidence="3" id="KW-0732">Signal</keyword>
<comment type="caution">
    <text evidence="5">The sequence shown here is derived from an EMBL/GenBank/DDBJ whole genome shotgun (WGS) entry which is preliminary data.</text>
</comment>
<dbReference type="Gene3D" id="3.40.640.10">
    <property type="entry name" value="Type I PLP-dependent aspartate aminotransferase-like (Major domain)"/>
    <property type="match status" value="1"/>
</dbReference>
<accession>A0A8J8JSG9</accession>
<dbReference type="SUPFAM" id="SSF53383">
    <property type="entry name" value="PLP-dependent transferases"/>
    <property type="match status" value="1"/>
</dbReference>
<feature type="signal peptide" evidence="3">
    <location>
        <begin position="1"/>
        <end position="27"/>
    </location>
</feature>
<keyword evidence="5" id="KW-0808">Transferase</keyword>
<dbReference type="AlphaFoldDB" id="A0A8J8JSG9"/>
<dbReference type="PANTHER" id="PTHR32328:SF0">
    <property type="entry name" value="L-SERYL-TRNA(SEC) SELENIUM TRANSFERASE"/>
    <property type="match status" value="1"/>
</dbReference>
<protein>
    <submittedName>
        <fullName evidence="5">Aminotransferase class V-fold PLP-dependent enzyme</fullName>
    </submittedName>
</protein>
<comment type="cofactor">
    <cofactor evidence="1">
        <name>pyridoxal 5'-phosphate</name>
        <dbReference type="ChEBI" id="CHEBI:597326"/>
    </cofactor>
</comment>
<dbReference type="Proteomes" id="UP000598971">
    <property type="component" value="Unassembled WGS sequence"/>
</dbReference>
<proteinExistence type="predicted"/>
<dbReference type="PANTHER" id="PTHR32328">
    <property type="entry name" value="L-SERYL-TRNA(SEC) SELENIUM TRANSFERASE"/>
    <property type="match status" value="1"/>
</dbReference>
<evidence type="ECO:0000256" key="2">
    <source>
        <dbReference type="ARBA" id="ARBA00022898"/>
    </source>
</evidence>
<gene>
    <name evidence="5" type="ORF">GD597_01250</name>
</gene>
<feature type="chain" id="PRO_5035271742" evidence="3">
    <location>
        <begin position="28"/>
        <end position="544"/>
    </location>
</feature>
<dbReference type="EMBL" id="WHPF01000001">
    <property type="protein sequence ID" value="NNV54065.1"/>
    <property type="molecule type" value="Genomic_DNA"/>
</dbReference>
<dbReference type="InterPro" id="IPR015421">
    <property type="entry name" value="PyrdxlP-dep_Trfase_major"/>
</dbReference>
<keyword evidence="5" id="KW-0032">Aminotransferase</keyword>
<evidence type="ECO:0000256" key="1">
    <source>
        <dbReference type="ARBA" id="ARBA00001933"/>
    </source>
</evidence>
<reference evidence="5" key="1">
    <citation type="submission" date="2019-10" db="EMBL/GenBank/DDBJ databases">
        <title>Draft genome sequence of Panacibacter sp. KCS-6.</title>
        <authorList>
            <person name="Yim K.J."/>
        </authorList>
    </citation>
    <scope>NUCLEOTIDE SEQUENCE</scope>
    <source>
        <strain evidence="5">KCS-6</strain>
    </source>
</reference>
<keyword evidence="6" id="KW-1185">Reference proteome</keyword>
<evidence type="ECO:0000313" key="6">
    <source>
        <dbReference type="Proteomes" id="UP000598971"/>
    </source>
</evidence>
<dbReference type="InterPro" id="IPR000192">
    <property type="entry name" value="Aminotrans_V_dom"/>
</dbReference>
<evidence type="ECO:0000259" key="4">
    <source>
        <dbReference type="Pfam" id="PF00266"/>
    </source>
</evidence>
<organism evidence="5 6">
    <name type="scientific">Limnovirga soli</name>
    <dbReference type="NCBI Taxonomy" id="2656915"/>
    <lineage>
        <taxon>Bacteria</taxon>
        <taxon>Pseudomonadati</taxon>
        <taxon>Bacteroidota</taxon>
        <taxon>Chitinophagia</taxon>
        <taxon>Chitinophagales</taxon>
        <taxon>Chitinophagaceae</taxon>
        <taxon>Limnovirga</taxon>
    </lineage>
</organism>
<dbReference type="GO" id="GO:0008483">
    <property type="term" value="F:transaminase activity"/>
    <property type="evidence" value="ECO:0007669"/>
    <property type="project" value="UniProtKB-KW"/>
</dbReference>
<feature type="domain" description="Aminotransferase class V" evidence="4">
    <location>
        <begin position="178"/>
        <end position="272"/>
    </location>
</feature>
<evidence type="ECO:0000313" key="5">
    <source>
        <dbReference type="EMBL" id="NNV54065.1"/>
    </source>
</evidence>
<dbReference type="Pfam" id="PF00266">
    <property type="entry name" value="Aminotran_5"/>
    <property type="match status" value="1"/>
</dbReference>
<keyword evidence="2" id="KW-0663">Pyridoxal phosphate</keyword>